<reference evidence="3" key="2">
    <citation type="submission" date="2020-09" db="EMBL/GenBank/DDBJ databases">
        <authorList>
            <person name="Sun Q."/>
            <person name="Sedlacek I."/>
        </authorList>
    </citation>
    <scope>NUCLEOTIDE SEQUENCE</scope>
    <source>
        <strain evidence="3">CCM 7664</strain>
    </source>
</reference>
<accession>A0A8J3ATY1</accession>
<dbReference type="PANTHER" id="PTHR30273:SF2">
    <property type="entry name" value="PROTEIN FECR"/>
    <property type="match status" value="1"/>
</dbReference>
<dbReference type="Proteomes" id="UP000627205">
    <property type="component" value="Unassembled WGS sequence"/>
</dbReference>
<organism evidence="3 4">
    <name type="scientific">Oxalicibacterium solurbis</name>
    <dbReference type="NCBI Taxonomy" id="69280"/>
    <lineage>
        <taxon>Bacteria</taxon>
        <taxon>Pseudomonadati</taxon>
        <taxon>Pseudomonadota</taxon>
        <taxon>Betaproteobacteria</taxon>
        <taxon>Burkholderiales</taxon>
        <taxon>Oxalobacteraceae</taxon>
        <taxon>Oxalicibacterium</taxon>
    </lineage>
</organism>
<gene>
    <name evidence="3" type="ORF">GCM10011430_03240</name>
</gene>
<dbReference type="PANTHER" id="PTHR30273">
    <property type="entry name" value="PERIPLASMIC SIGNAL SENSOR AND SIGMA FACTOR ACTIVATOR FECR-RELATED"/>
    <property type="match status" value="1"/>
</dbReference>
<evidence type="ECO:0000313" key="4">
    <source>
        <dbReference type="Proteomes" id="UP000627205"/>
    </source>
</evidence>
<dbReference type="AlphaFoldDB" id="A0A8J3ATY1"/>
<evidence type="ECO:0000313" key="3">
    <source>
        <dbReference type="EMBL" id="GGI53150.1"/>
    </source>
</evidence>
<feature type="domain" description="FecR protein" evidence="1">
    <location>
        <begin position="121"/>
        <end position="214"/>
    </location>
</feature>
<keyword evidence="4" id="KW-1185">Reference proteome</keyword>
<dbReference type="Pfam" id="PF16220">
    <property type="entry name" value="DUF4880"/>
    <property type="match status" value="1"/>
</dbReference>
<dbReference type="RefSeq" id="WP_229723905.1">
    <property type="nucleotide sequence ID" value="NZ_BMDP01000001.1"/>
</dbReference>
<dbReference type="EMBL" id="BMDP01000001">
    <property type="protein sequence ID" value="GGI53150.1"/>
    <property type="molecule type" value="Genomic_DNA"/>
</dbReference>
<proteinExistence type="predicted"/>
<feature type="domain" description="FecR N-terminal" evidence="2">
    <location>
        <begin position="23"/>
        <end position="63"/>
    </location>
</feature>
<dbReference type="InterPro" id="IPR006860">
    <property type="entry name" value="FecR"/>
</dbReference>
<dbReference type="GO" id="GO:0016989">
    <property type="term" value="F:sigma factor antagonist activity"/>
    <property type="evidence" value="ECO:0007669"/>
    <property type="project" value="TreeGrafter"/>
</dbReference>
<comment type="caution">
    <text evidence="3">The sequence shown here is derived from an EMBL/GenBank/DDBJ whole genome shotgun (WGS) entry which is preliminary data.</text>
</comment>
<dbReference type="InterPro" id="IPR012373">
    <property type="entry name" value="Ferrdict_sens_TM"/>
</dbReference>
<dbReference type="Pfam" id="PF04773">
    <property type="entry name" value="FecR"/>
    <property type="match status" value="1"/>
</dbReference>
<dbReference type="InterPro" id="IPR032623">
    <property type="entry name" value="FecR_N"/>
</dbReference>
<dbReference type="PIRSF" id="PIRSF018266">
    <property type="entry name" value="FecR"/>
    <property type="match status" value="1"/>
</dbReference>
<evidence type="ECO:0000259" key="2">
    <source>
        <dbReference type="Pfam" id="PF16220"/>
    </source>
</evidence>
<reference evidence="3" key="1">
    <citation type="journal article" date="2014" name="Int. J. Syst. Evol. Microbiol.">
        <title>Complete genome sequence of Corynebacterium casei LMG S-19264T (=DSM 44701T), isolated from a smear-ripened cheese.</title>
        <authorList>
            <consortium name="US DOE Joint Genome Institute (JGI-PGF)"/>
            <person name="Walter F."/>
            <person name="Albersmeier A."/>
            <person name="Kalinowski J."/>
            <person name="Ruckert C."/>
        </authorList>
    </citation>
    <scope>NUCLEOTIDE SEQUENCE</scope>
    <source>
        <strain evidence="3">CCM 7664</strain>
    </source>
</reference>
<name>A0A8J3ATY1_9BURK</name>
<dbReference type="Gene3D" id="2.60.120.1440">
    <property type="match status" value="1"/>
</dbReference>
<evidence type="ECO:0000259" key="1">
    <source>
        <dbReference type="Pfam" id="PF04773"/>
    </source>
</evidence>
<sequence length="350" mass="38608">MMQATLTTDMPENDAPVSRVTLQQAIEWQLCMHSGEATEQDRQGLQRWLDAHPSHARVWQQLKEIDAAFQPASGKSVRQALLKRSSGRKTRIAGTALALLLTVLGLCAVNRYQPVDQLLADYRTGTGERRTIVLPDQTIVRMNTRSAIDLAFDTHRRAIVLHEGEIEVETSHDDPNETRPFIVLTPDTSLRALGTRFIVRDVDRGEGTRLTVTYSAVVARPATCAAEPQAHCDGERIVREGETVVVRDGKVSEPEQAPADADAWKDGMLVVENRPLGEVAAELARHRLGYLSVDPRVAQLRITGTLPLDDTDQALLALTAAAPVEIVSATHWWARIQPRPPQQAAQAARN</sequence>
<protein>
    <submittedName>
        <fullName evidence="3">Sensor</fullName>
    </submittedName>
</protein>